<dbReference type="PROSITE" id="PS50157">
    <property type="entry name" value="ZINC_FINGER_C2H2_2"/>
    <property type="match status" value="1"/>
</dbReference>
<dbReference type="InterPro" id="IPR035976">
    <property type="entry name" value="Sushi/SCR/CCP_sf"/>
</dbReference>
<dbReference type="InterPro" id="IPR052797">
    <property type="entry name" value="RegFact_GeneExpr_CellDeath"/>
</dbReference>
<dbReference type="PROSITE" id="PS00028">
    <property type="entry name" value="ZINC_FINGER_C2H2_1"/>
    <property type="match status" value="1"/>
</dbReference>
<dbReference type="Gene3D" id="3.30.160.60">
    <property type="entry name" value="Classic Zinc Finger"/>
    <property type="match status" value="1"/>
</dbReference>
<dbReference type="PANTHER" id="PTHR33936">
    <property type="entry name" value="PROTEIN CBG17840"/>
    <property type="match status" value="1"/>
</dbReference>
<reference evidence="5" key="1">
    <citation type="submission" date="2011-05" db="EMBL/GenBank/DDBJ databases">
        <authorList>
            <person name="Richards S.R."/>
            <person name="Qu J."/>
            <person name="Jiang H."/>
            <person name="Jhangiani S.N."/>
            <person name="Agravi P."/>
            <person name="Goodspeed R."/>
            <person name="Gross S."/>
            <person name="Mandapat C."/>
            <person name="Jackson L."/>
            <person name="Mathew T."/>
            <person name="Pu L."/>
            <person name="Thornton R."/>
            <person name="Saada N."/>
            <person name="Wilczek-Boney K.B."/>
            <person name="Lee S."/>
            <person name="Kovar C."/>
            <person name="Wu Y."/>
            <person name="Scherer S.E."/>
            <person name="Worley K.C."/>
            <person name="Muzny D.M."/>
            <person name="Gibbs R."/>
        </authorList>
    </citation>
    <scope>NUCLEOTIDE SEQUENCE</scope>
    <source>
        <strain evidence="5">Brora</strain>
    </source>
</reference>
<name>T1JEM1_STRMM</name>
<keyword evidence="1" id="KW-1015">Disulfide bond</keyword>
<reference evidence="4" key="2">
    <citation type="submission" date="2015-02" db="UniProtKB">
        <authorList>
            <consortium name="EnsemblMetazoa"/>
        </authorList>
    </citation>
    <scope>IDENTIFICATION</scope>
</reference>
<dbReference type="EMBL" id="JH432127">
    <property type="status" value="NOT_ANNOTATED_CDS"/>
    <property type="molecule type" value="Genomic_DNA"/>
</dbReference>
<sequence>MRKKNTGQLITGIIQEDNLSIKTLKCILCTKSFSKMANMRQHLRNIHKEDTSNPIANAHMKCPVCTDYAYARTVELFKHLATDHGIRLEIDHNTFTTTTEFYKWKSEMEAEYVCVKDPPETKFGGIRQSWTGSHKLASLVDYHCINDSMSPVVVRLHCTYKRKWEIKQINNETCKCDFMPPPLPGTFVKYSSARISSVVTYHCDSEFQTLAVQVIQCSILKKWVVLSTNFTDSCLS</sequence>
<dbReference type="PANTHER" id="PTHR33936:SF25">
    <property type="entry name" value="C2H2-TYPE DOMAIN-CONTAINING PROTEIN"/>
    <property type="match status" value="1"/>
</dbReference>
<dbReference type="Gene3D" id="2.20.28.230">
    <property type="match status" value="1"/>
</dbReference>
<dbReference type="InterPro" id="IPR013087">
    <property type="entry name" value="Znf_C2H2_type"/>
</dbReference>
<feature type="domain" description="C2H2-type" evidence="3">
    <location>
        <begin position="24"/>
        <end position="52"/>
    </location>
</feature>
<evidence type="ECO:0000259" key="3">
    <source>
        <dbReference type="PROSITE" id="PS50157"/>
    </source>
</evidence>
<dbReference type="Gene3D" id="2.10.70.10">
    <property type="entry name" value="Complement Module, domain 1"/>
    <property type="match status" value="1"/>
</dbReference>
<dbReference type="HOGENOM" id="CLU_1176740_0_0_1"/>
<proteinExistence type="predicted"/>
<dbReference type="SMART" id="SM00355">
    <property type="entry name" value="ZnF_C2H2"/>
    <property type="match status" value="2"/>
</dbReference>
<protein>
    <recommendedName>
        <fullName evidence="3">C2H2-type domain-containing protein</fullName>
    </recommendedName>
</protein>
<evidence type="ECO:0000313" key="4">
    <source>
        <dbReference type="EnsemblMetazoa" id="SMAR012271-PA"/>
    </source>
</evidence>
<keyword evidence="2" id="KW-0479">Metal-binding</keyword>
<dbReference type="AlphaFoldDB" id="T1JEM1"/>
<dbReference type="GO" id="GO:0008270">
    <property type="term" value="F:zinc ion binding"/>
    <property type="evidence" value="ECO:0007669"/>
    <property type="project" value="UniProtKB-KW"/>
</dbReference>
<keyword evidence="2" id="KW-0863">Zinc-finger</keyword>
<accession>T1JEM1</accession>
<evidence type="ECO:0000313" key="5">
    <source>
        <dbReference type="Proteomes" id="UP000014500"/>
    </source>
</evidence>
<dbReference type="Proteomes" id="UP000014500">
    <property type="component" value="Unassembled WGS sequence"/>
</dbReference>
<keyword evidence="5" id="KW-1185">Reference proteome</keyword>
<keyword evidence="2" id="KW-0862">Zinc</keyword>
<evidence type="ECO:0000256" key="2">
    <source>
        <dbReference type="PROSITE-ProRule" id="PRU00042"/>
    </source>
</evidence>
<organism evidence="4 5">
    <name type="scientific">Strigamia maritima</name>
    <name type="common">European centipede</name>
    <name type="synonym">Geophilus maritimus</name>
    <dbReference type="NCBI Taxonomy" id="126957"/>
    <lineage>
        <taxon>Eukaryota</taxon>
        <taxon>Metazoa</taxon>
        <taxon>Ecdysozoa</taxon>
        <taxon>Arthropoda</taxon>
        <taxon>Myriapoda</taxon>
        <taxon>Chilopoda</taxon>
        <taxon>Pleurostigmophora</taxon>
        <taxon>Geophilomorpha</taxon>
        <taxon>Linotaeniidae</taxon>
        <taxon>Strigamia</taxon>
    </lineage>
</organism>
<dbReference type="EnsemblMetazoa" id="SMAR012271-RA">
    <property type="protein sequence ID" value="SMAR012271-PA"/>
    <property type="gene ID" value="SMAR012271"/>
</dbReference>
<dbReference type="SUPFAM" id="SSF57535">
    <property type="entry name" value="Complement control module/SCR domain"/>
    <property type="match status" value="1"/>
</dbReference>
<evidence type="ECO:0000256" key="1">
    <source>
        <dbReference type="ARBA" id="ARBA00023157"/>
    </source>
</evidence>
<dbReference type="PhylomeDB" id="T1JEM1"/>